<dbReference type="PANTHER" id="PTHR45832">
    <property type="entry name" value="SERINE/THREONINE-PROTEIN KINASE SAMKA-RELATED-RELATED"/>
    <property type="match status" value="1"/>
</dbReference>
<dbReference type="PROSITE" id="PS00108">
    <property type="entry name" value="PROTEIN_KINASE_ST"/>
    <property type="match status" value="1"/>
</dbReference>
<dbReference type="InterPro" id="IPR051931">
    <property type="entry name" value="PAK3-like"/>
</dbReference>
<dbReference type="PANTHER" id="PTHR45832:SF22">
    <property type="entry name" value="SERINE_THREONINE-PROTEIN KINASE SAMKA-RELATED"/>
    <property type="match status" value="1"/>
</dbReference>
<dbReference type="Proteomes" id="UP001302321">
    <property type="component" value="Unassembled WGS sequence"/>
</dbReference>
<keyword evidence="2" id="KW-0547">Nucleotide-binding</keyword>
<dbReference type="Pfam" id="PF00069">
    <property type="entry name" value="Pkinase"/>
    <property type="match status" value="1"/>
</dbReference>
<reference evidence="5" key="1">
    <citation type="journal article" date="2023" name="Mol. Phylogenet. Evol.">
        <title>Genome-scale phylogeny and comparative genomics of the fungal order Sordariales.</title>
        <authorList>
            <person name="Hensen N."/>
            <person name="Bonometti L."/>
            <person name="Westerberg I."/>
            <person name="Brannstrom I.O."/>
            <person name="Guillou S."/>
            <person name="Cros-Aarteil S."/>
            <person name="Calhoun S."/>
            <person name="Haridas S."/>
            <person name="Kuo A."/>
            <person name="Mondo S."/>
            <person name="Pangilinan J."/>
            <person name="Riley R."/>
            <person name="LaButti K."/>
            <person name="Andreopoulos B."/>
            <person name="Lipzen A."/>
            <person name="Chen C."/>
            <person name="Yan M."/>
            <person name="Daum C."/>
            <person name="Ng V."/>
            <person name="Clum A."/>
            <person name="Steindorff A."/>
            <person name="Ohm R.A."/>
            <person name="Martin F."/>
            <person name="Silar P."/>
            <person name="Natvig D.O."/>
            <person name="Lalanne C."/>
            <person name="Gautier V."/>
            <person name="Ament-Velasquez S.L."/>
            <person name="Kruys A."/>
            <person name="Hutchinson M.I."/>
            <person name="Powell A.J."/>
            <person name="Barry K."/>
            <person name="Miller A.N."/>
            <person name="Grigoriev I.V."/>
            <person name="Debuchy R."/>
            <person name="Gladieux P."/>
            <person name="Hiltunen Thoren M."/>
            <person name="Johannesson H."/>
        </authorList>
    </citation>
    <scope>NUCLEOTIDE SEQUENCE</scope>
    <source>
        <strain evidence="5">CBS 892.96</strain>
    </source>
</reference>
<reference evidence="5" key="2">
    <citation type="submission" date="2023-05" db="EMBL/GenBank/DDBJ databases">
        <authorList>
            <consortium name="Lawrence Berkeley National Laboratory"/>
            <person name="Steindorff A."/>
            <person name="Hensen N."/>
            <person name="Bonometti L."/>
            <person name="Westerberg I."/>
            <person name="Brannstrom I.O."/>
            <person name="Guillou S."/>
            <person name="Cros-Aarteil S."/>
            <person name="Calhoun S."/>
            <person name="Haridas S."/>
            <person name="Kuo A."/>
            <person name="Mondo S."/>
            <person name="Pangilinan J."/>
            <person name="Riley R."/>
            <person name="Labutti K."/>
            <person name="Andreopoulos B."/>
            <person name="Lipzen A."/>
            <person name="Chen C."/>
            <person name="Yanf M."/>
            <person name="Daum C."/>
            <person name="Ng V."/>
            <person name="Clum A."/>
            <person name="Ohm R."/>
            <person name="Martin F."/>
            <person name="Silar P."/>
            <person name="Natvig D."/>
            <person name="Lalanne C."/>
            <person name="Gautier V."/>
            <person name="Ament-Velasquez S.L."/>
            <person name="Kruys A."/>
            <person name="Hutchinson M.I."/>
            <person name="Powell A.J."/>
            <person name="Barry K."/>
            <person name="Miller A.N."/>
            <person name="Grigoriev I.V."/>
            <person name="Debuchy R."/>
            <person name="Gladieux P."/>
            <person name="Thoren M.H."/>
            <person name="Johannesson H."/>
        </authorList>
    </citation>
    <scope>NUCLEOTIDE SEQUENCE</scope>
    <source>
        <strain evidence="5">CBS 892.96</strain>
    </source>
</reference>
<dbReference type="InterPro" id="IPR011009">
    <property type="entry name" value="Kinase-like_dom_sf"/>
</dbReference>
<dbReference type="InterPro" id="IPR000719">
    <property type="entry name" value="Prot_kinase_dom"/>
</dbReference>
<dbReference type="GO" id="GO:0004672">
    <property type="term" value="F:protein kinase activity"/>
    <property type="evidence" value="ECO:0007669"/>
    <property type="project" value="InterPro"/>
</dbReference>
<gene>
    <name evidence="5" type="ORF">QBC36DRAFT_249210</name>
</gene>
<accession>A0AAN6VYF8</accession>
<keyword evidence="5" id="KW-0808">Transferase</keyword>
<keyword evidence="3" id="KW-0067">ATP-binding</keyword>
<evidence type="ECO:0000256" key="1">
    <source>
        <dbReference type="ARBA" id="ARBA00008874"/>
    </source>
</evidence>
<evidence type="ECO:0000313" key="6">
    <source>
        <dbReference type="Proteomes" id="UP001302321"/>
    </source>
</evidence>
<dbReference type="AlphaFoldDB" id="A0AAN6VYF8"/>
<dbReference type="PROSITE" id="PS50011">
    <property type="entry name" value="PROTEIN_KINASE_DOM"/>
    <property type="match status" value="1"/>
</dbReference>
<dbReference type="InterPro" id="IPR008271">
    <property type="entry name" value="Ser/Thr_kinase_AS"/>
</dbReference>
<comment type="similarity">
    <text evidence="1">Belongs to the protein kinase superfamily. STE Ser/Thr protein kinase family. STE20 subfamily.</text>
</comment>
<dbReference type="GO" id="GO:0005524">
    <property type="term" value="F:ATP binding"/>
    <property type="evidence" value="ECO:0007669"/>
    <property type="project" value="UniProtKB-KW"/>
</dbReference>
<keyword evidence="5" id="KW-0418">Kinase</keyword>
<feature type="domain" description="Protein kinase" evidence="4">
    <location>
        <begin position="1"/>
        <end position="253"/>
    </location>
</feature>
<dbReference type="SUPFAM" id="SSF56112">
    <property type="entry name" value="Protein kinase-like (PK-like)"/>
    <property type="match status" value="1"/>
</dbReference>
<proteinExistence type="inferred from homology"/>
<name>A0AAN6VYF8_9PEZI</name>
<dbReference type="EMBL" id="MU866527">
    <property type="protein sequence ID" value="KAK4171650.1"/>
    <property type="molecule type" value="Genomic_DNA"/>
</dbReference>
<sequence length="253" mass="28434">MLQQRTEPVLSYANTSAVSEHEKYVAKNIHHAEFEYQLDLQRPLADCHYLRTVVDTVPDHLVFLYRYLAADLLELAKKESLSDATRKRILREALAGLPGLHDQNILHSDIKPNNIFVDYDESPNGVIDVKAVQIGDLEMGCAISPGLDVRGARLGSPMWRGPEAHAAGRMNLPSDVFFSGLVCIYTMLRPIVLGIKKRGREERIVVRRLLSHFGDGLNCHTSLNPDYCHHARTIQNTTYAAPPAITGYPRRQL</sequence>
<dbReference type="Gene3D" id="1.10.510.10">
    <property type="entry name" value="Transferase(Phosphotransferase) domain 1"/>
    <property type="match status" value="1"/>
</dbReference>
<organism evidence="5 6">
    <name type="scientific">Triangularia setosa</name>
    <dbReference type="NCBI Taxonomy" id="2587417"/>
    <lineage>
        <taxon>Eukaryota</taxon>
        <taxon>Fungi</taxon>
        <taxon>Dikarya</taxon>
        <taxon>Ascomycota</taxon>
        <taxon>Pezizomycotina</taxon>
        <taxon>Sordariomycetes</taxon>
        <taxon>Sordariomycetidae</taxon>
        <taxon>Sordariales</taxon>
        <taxon>Podosporaceae</taxon>
        <taxon>Triangularia</taxon>
    </lineage>
</organism>
<evidence type="ECO:0000256" key="2">
    <source>
        <dbReference type="ARBA" id="ARBA00022741"/>
    </source>
</evidence>
<protein>
    <submittedName>
        <fullName evidence="5">Kinase-like domain-containing protein</fullName>
    </submittedName>
</protein>
<evidence type="ECO:0000256" key="3">
    <source>
        <dbReference type="ARBA" id="ARBA00022840"/>
    </source>
</evidence>
<dbReference type="SMART" id="SM00220">
    <property type="entry name" value="S_TKc"/>
    <property type="match status" value="1"/>
</dbReference>
<evidence type="ECO:0000313" key="5">
    <source>
        <dbReference type="EMBL" id="KAK4171650.1"/>
    </source>
</evidence>
<comment type="caution">
    <text evidence="5">The sequence shown here is derived from an EMBL/GenBank/DDBJ whole genome shotgun (WGS) entry which is preliminary data.</text>
</comment>
<keyword evidence="6" id="KW-1185">Reference proteome</keyword>
<evidence type="ECO:0000259" key="4">
    <source>
        <dbReference type="PROSITE" id="PS50011"/>
    </source>
</evidence>